<dbReference type="InterPro" id="IPR043153">
    <property type="entry name" value="DENN_C"/>
</dbReference>
<dbReference type="PANTHER" id="PTHR15288">
    <property type="entry name" value="DENN DOMAIN-CONTAINING PROTEIN 2"/>
    <property type="match status" value="1"/>
</dbReference>
<feature type="compositionally biased region" description="Low complexity" evidence="1">
    <location>
        <begin position="184"/>
        <end position="193"/>
    </location>
</feature>
<dbReference type="Gramene" id="CDF41267">
    <property type="protein sequence ID" value="CDF41267"/>
    <property type="gene ID" value="CHC_T00007786001"/>
</dbReference>
<reference evidence="4" key="1">
    <citation type="journal article" date="2013" name="Proc. Natl. Acad. Sci. U.S.A.">
        <title>Genome structure and metabolic features in the red seaweed Chondrus crispus shed light on evolution of the Archaeplastida.</title>
        <authorList>
            <person name="Collen J."/>
            <person name="Porcel B."/>
            <person name="Carre W."/>
            <person name="Ball S.G."/>
            <person name="Chaparro C."/>
            <person name="Tonon T."/>
            <person name="Barbeyron T."/>
            <person name="Michel G."/>
            <person name="Noel B."/>
            <person name="Valentin K."/>
            <person name="Elias M."/>
            <person name="Artiguenave F."/>
            <person name="Arun A."/>
            <person name="Aury J.M."/>
            <person name="Barbosa-Neto J.F."/>
            <person name="Bothwell J.H."/>
            <person name="Bouget F.Y."/>
            <person name="Brillet L."/>
            <person name="Cabello-Hurtado F."/>
            <person name="Capella-Gutierrez S."/>
            <person name="Charrier B."/>
            <person name="Cladiere L."/>
            <person name="Cock J.M."/>
            <person name="Coelho S.M."/>
            <person name="Colleoni C."/>
            <person name="Czjzek M."/>
            <person name="Da Silva C."/>
            <person name="Delage L."/>
            <person name="Denoeud F."/>
            <person name="Deschamps P."/>
            <person name="Dittami S.M."/>
            <person name="Gabaldon T."/>
            <person name="Gachon C.M."/>
            <person name="Groisillier A."/>
            <person name="Herve C."/>
            <person name="Jabbari K."/>
            <person name="Katinka M."/>
            <person name="Kloareg B."/>
            <person name="Kowalczyk N."/>
            <person name="Labadie K."/>
            <person name="Leblanc C."/>
            <person name="Lopez P.J."/>
            <person name="McLachlan D.H."/>
            <person name="Meslet-Cladiere L."/>
            <person name="Moustafa A."/>
            <person name="Nehr Z."/>
            <person name="Nyvall Collen P."/>
            <person name="Panaud O."/>
            <person name="Partensky F."/>
            <person name="Poulain J."/>
            <person name="Rensing S.A."/>
            <person name="Rousvoal S."/>
            <person name="Samson G."/>
            <person name="Symeonidi A."/>
            <person name="Weissenbach J."/>
            <person name="Zambounis A."/>
            <person name="Wincker P."/>
            <person name="Boyen C."/>
        </authorList>
    </citation>
    <scope>NUCLEOTIDE SEQUENCE [LARGE SCALE GENOMIC DNA]</scope>
    <source>
        <strain evidence="4">cv. Stackhouse</strain>
    </source>
</reference>
<dbReference type="Proteomes" id="UP000012073">
    <property type="component" value="Unassembled WGS sequence"/>
</dbReference>
<feature type="compositionally biased region" description="Acidic residues" evidence="1">
    <location>
        <begin position="1049"/>
        <end position="1068"/>
    </location>
</feature>
<feature type="compositionally biased region" description="Low complexity" evidence="1">
    <location>
        <begin position="95"/>
        <end position="104"/>
    </location>
</feature>
<feature type="region of interest" description="Disordered" evidence="1">
    <location>
        <begin position="76"/>
        <end position="129"/>
    </location>
</feature>
<feature type="compositionally biased region" description="Basic residues" evidence="1">
    <location>
        <begin position="896"/>
        <end position="912"/>
    </location>
</feature>
<feature type="compositionally biased region" description="Basic and acidic residues" evidence="1">
    <location>
        <begin position="210"/>
        <end position="229"/>
    </location>
</feature>
<dbReference type="Pfam" id="PF02141">
    <property type="entry name" value="DENN"/>
    <property type="match status" value="1"/>
</dbReference>
<name>R7QRZ6_CHOCR</name>
<dbReference type="InterPro" id="IPR001194">
    <property type="entry name" value="cDENN_dom"/>
</dbReference>
<accession>R7QRZ6</accession>
<feature type="region of interest" description="Disordered" evidence="1">
    <location>
        <begin position="166"/>
        <end position="229"/>
    </location>
</feature>
<dbReference type="KEGG" id="ccp:CHC_T00007786001"/>
<dbReference type="SMART" id="SM00799">
    <property type="entry name" value="DENN"/>
    <property type="match status" value="1"/>
</dbReference>
<feature type="compositionally biased region" description="Acidic residues" evidence="1">
    <location>
        <begin position="84"/>
        <end position="94"/>
    </location>
</feature>
<organism evidence="3 4">
    <name type="scientific">Chondrus crispus</name>
    <name type="common">Carrageen Irish moss</name>
    <name type="synonym">Polymorpha crispa</name>
    <dbReference type="NCBI Taxonomy" id="2769"/>
    <lineage>
        <taxon>Eukaryota</taxon>
        <taxon>Rhodophyta</taxon>
        <taxon>Florideophyceae</taxon>
        <taxon>Rhodymeniophycidae</taxon>
        <taxon>Gigartinales</taxon>
        <taxon>Gigartinaceae</taxon>
        <taxon>Chondrus</taxon>
    </lineage>
</organism>
<dbReference type="AlphaFoldDB" id="R7QRZ6"/>
<dbReference type="PROSITE" id="PS50211">
    <property type="entry name" value="DENN"/>
    <property type="match status" value="1"/>
</dbReference>
<evidence type="ECO:0000313" key="4">
    <source>
        <dbReference type="Proteomes" id="UP000012073"/>
    </source>
</evidence>
<keyword evidence="4" id="KW-1185">Reference proteome</keyword>
<evidence type="ECO:0000259" key="2">
    <source>
        <dbReference type="PROSITE" id="PS50211"/>
    </source>
</evidence>
<evidence type="ECO:0000313" key="3">
    <source>
        <dbReference type="EMBL" id="CDF41267.1"/>
    </source>
</evidence>
<evidence type="ECO:0000256" key="1">
    <source>
        <dbReference type="SAM" id="MobiDB-lite"/>
    </source>
</evidence>
<feature type="region of interest" description="Disordered" evidence="1">
    <location>
        <begin position="1045"/>
        <end position="1068"/>
    </location>
</feature>
<dbReference type="InterPro" id="IPR051942">
    <property type="entry name" value="DENN_domain_containing_2"/>
</dbReference>
<dbReference type="EMBL" id="HG002339">
    <property type="protein sequence ID" value="CDF41267.1"/>
    <property type="molecule type" value="Genomic_DNA"/>
</dbReference>
<proteinExistence type="predicted"/>
<gene>
    <name evidence="3" type="ORF">CHC_T00007786001</name>
</gene>
<dbReference type="OrthoDB" id="10266080at2759"/>
<sequence>MPLTVPLEPSLDSLLSSPSYDALLLAAIVQRCPGSHTRPSLQLLHAVSPHHSPSSPTFTSARDALLAAAPFIFPSDIPHPSSDSDSDLDTDCDTDPQVSASSEKAPSEAPPLKLTPTASSTPVSPTDFDPAAQLDRAVESSRTLPLSSVAVFDALAESSPRIPCKISSISWGPQADAGNDSPRRANSLPRRPNSSPPPRLRSLGLPGYTRSRDSGRRDNGEHMKRDPRAHSKLSMRFRHLLLEAQSHVFAMTARDGSRQYVYCRSLAPNHTLVVVTLVSFTAVYVSALEHTAARYVLLVDERSVEEPRAGRQMSESTRFLTFQLMRCPAEVAKLLVRNLFEWLKASTCPRGQSEKCHSLLKRARLRFLSENVDADFDGSVGNRPSATFPTSSSTSSGGSLGARDGLPRRLSTTTLLGLPPEWDTNRFFARKDSASGGSNGPEVTEIRSLPWEVAAECDGKHLISTVTRVLELTDATLLFRHFQVRAIMSVIVALLEERRVCIVGPDTAIVSRAVVAFDNLLRPFEWPHLLSPILLEHMLPVLGAPFPFLVGILGGHMSAARNLPLGEVIFASLETGKVTSTQESAVDLHRRIPRKVRMRFERRLLRAKNACLRQVNRSMPFPFVPNVSNTASSYFEDRLFSPMANRMKSSGLWRSKSQLRLYNEANPQNIWLECETVDSLDRYMRKFFAELLSGTSTRERRGTGELPAKGENLWKSVPNGNKFASLRRDADRQQLAKAFRETPLFMHWEELDSANMTFGILKSEASQVRKRSTLREKMLSARDSAAADEDSVNDDSAMDMLGASDLECYEEIGDDFMVNVGDVSIWNQSRNKKLRMNRNRLHFSDEVEEFGSDNSDLQSEVEPGFMKKEARSSGKPRRRNVSTDCIPDVDTSVKFKPQKGPKGVRGKARRRQHARKDLLVDLESLLFLKENIRSIPRARRRNASTDCIPDVEPMYPIEDNGRPLLKQHRRTATTDCVSTFDLGLLAEVSPPTVQEEAVITENRLRSDTDDWGRGGAARVPIRSWRYLRIPPYLREVGERRLVVSPNQSDDCDVDKTDEDGTEVEETDEETLDRLDIEGSACVFPSEDAMLSKNHVRAWGRRRARHSRVY</sequence>
<dbReference type="PANTHER" id="PTHR15288:SF0">
    <property type="entry name" value="UDENN DOMAIN-CONTAINING PROTEIN"/>
    <property type="match status" value="1"/>
</dbReference>
<feature type="compositionally biased region" description="Low complexity" evidence="1">
    <location>
        <begin position="115"/>
        <end position="126"/>
    </location>
</feature>
<dbReference type="InterPro" id="IPR037516">
    <property type="entry name" value="Tripartite_DENN"/>
</dbReference>
<dbReference type="Gene3D" id="3.40.50.11500">
    <property type="match status" value="1"/>
</dbReference>
<dbReference type="STRING" id="2769.R7QRZ6"/>
<feature type="region of interest" description="Disordered" evidence="1">
    <location>
        <begin position="852"/>
        <end position="912"/>
    </location>
</feature>
<feature type="domain" description="UDENN" evidence="2">
    <location>
        <begin position="315"/>
        <end position="702"/>
    </location>
</feature>
<feature type="region of interest" description="Disordered" evidence="1">
    <location>
        <begin position="379"/>
        <end position="406"/>
    </location>
</feature>
<protein>
    <recommendedName>
        <fullName evidence="2">UDENN domain-containing protein</fullName>
    </recommendedName>
</protein>
<dbReference type="GeneID" id="17319295"/>
<dbReference type="RefSeq" id="XP_005711561.1">
    <property type="nucleotide sequence ID" value="XM_005711504.1"/>
</dbReference>